<proteinExistence type="predicted"/>
<sequence>MAKGTPGFFDVDERLAELSAKGDDLERVKALVDFEMFRAALEAAAPRADRSKGGRPPFDHVFMFKVLILQAMHSLSDERCEYLIKDRLSFMRFLGLGLADAVPDANTIWTFREALKKAHAADVLFEQFDAALREAGFLAMSGQIIDATIVAAPKQRNTNGEKQAIKDGRIPEGWKDKPAKLAQKDRDARWTVKYTKAKVREDGSLPPVDLAIPAFGYKNHVSIDRAHGLIRKWTATHAAAHDGARLEDVLDRANTASEVYADTAYRSAKNEAMLLRRGLVSRIHRKKPKGKPMPERTRFANAQKSKVRSAVEHVFAHQKGLMGLFVRTIGLARARLKIGLANLVYNMRRFVWLHERGAPASGI</sequence>
<comment type="caution">
    <text evidence="3">The sequence shown here is derived from an EMBL/GenBank/DDBJ whole genome shotgun (WGS) entry which is preliminary data.</text>
</comment>
<dbReference type="AlphaFoldDB" id="A0A3M9XIU4"/>
<dbReference type="InterPro" id="IPR008490">
    <property type="entry name" value="Transposase_InsH_N"/>
</dbReference>
<feature type="domain" description="Transposase IS4-like" evidence="1">
    <location>
        <begin position="215"/>
        <end position="347"/>
    </location>
</feature>
<evidence type="ECO:0000259" key="2">
    <source>
        <dbReference type="Pfam" id="PF05598"/>
    </source>
</evidence>
<evidence type="ECO:0000313" key="3">
    <source>
        <dbReference type="EMBL" id="RNJ48037.1"/>
    </source>
</evidence>
<name>A0A3M9XIU4_9HYPH</name>
<protein>
    <submittedName>
        <fullName evidence="3">IS5/IS1182 family transposase</fullName>
    </submittedName>
</protein>
<dbReference type="GO" id="GO:0004803">
    <property type="term" value="F:transposase activity"/>
    <property type="evidence" value="ECO:0007669"/>
    <property type="project" value="InterPro"/>
</dbReference>
<keyword evidence="4" id="KW-1185">Reference proteome</keyword>
<gene>
    <name evidence="3" type="ORF">D1O30_19535</name>
</gene>
<dbReference type="PANTHER" id="PTHR35604:SF2">
    <property type="entry name" value="TRANSPOSASE INSH FOR INSERTION SEQUENCE ELEMENT IS5A-RELATED"/>
    <property type="match status" value="1"/>
</dbReference>
<dbReference type="PANTHER" id="PTHR35604">
    <property type="entry name" value="TRANSPOSASE INSH FOR INSERTION SEQUENCE ELEMENT IS5A-RELATED"/>
    <property type="match status" value="1"/>
</dbReference>
<organism evidence="3 4">
    <name type="scientific">Methylocystis hirsuta</name>
    <dbReference type="NCBI Taxonomy" id="369798"/>
    <lineage>
        <taxon>Bacteria</taxon>
        <taxon>Pseudomonadati</taxon>
        <taxon>Pseudomonadota</taxon>
        <taxon>Alphaproteobacteria</taxon>
        <taxon>Hyphomicrobiales</taxon>
        <taxon>Methylocystaceae</taxon>
        <taxon>Methylocystis</taxon>
    </lineage>
</organism>
<dbReference type="GO" id="GO:0006313">
    <property type="term" value="P:DNA transposition"/>
    <property type="evidence" value="ECO:0007669"/>
    <property type="project" value="InterPro"/>
</dbReference>
<dbReference type="RefSeq" id="WP_123177787.1">
    <property type="nucleotide sequence ID" value="NZ_QWDD01000003.1"/>
</dbReference>
<dbReference type="Proteomes" id="UP000268623">
    <property type="component" value="Unassembled WGS sequence"/>
</dbReference>
<reference evidence="3 4" key="1">
    <citation type="submission" date="2018-08" db="EMBL/GenBank/DDBJ databases">
        <title>Genome sequence of Methylocystis hirsuta CSC1, a methanotroph able to accumulate PHAs.</title>
        <authorList>
            <person name="Bordel S."/>
            <person name="Rodriguez E."/>
            <person name="Gancedo J."/>
            <person name="Munoz R."/>
        </authorList>
    </citation>
    <scope>NUCLEOTIDE SEQUENCE [LARGE SCALE GENOMIC DNA]</scope>
    <source>
        <strain evidence="3 4">CSC1</strain>
    </source>
</reference>
<dbReference type="InterPro" id="IPR002559">
    <property type="entry name" value="Transposase_11"/>
</dbReference>
<dbReference type="GO" id="GO:0003677">
    <property type="term" value="F:DNA binding"/>
    <property type="evidence" value="ECO:0007669"/>
    <property type="project" value="InterPro"/>
</dbReference>
<evidence type="ECO:0000313" key="4">
    <source>
        <dbReference type="Proteomes" id="UP000268623"/>
    </source>
</evidence>
<dbReference type="OrthoDB" id="9774608at2"/>
<feature type="domain" description="Transposase InsH N-terminal" evidence="2">
    <location>
        <begin position="16"/>
        <end position="113"/>
    </location>
</feature>
<accession>A0A3M9XIU4</accession>
<dbReference type="EMBL" id="QWDD01000003">
    <property type="protein sequence ID" value="RNJ48037.1"/>
    <property type="molecule type" value="Genomic_DNA"/>
</dbReference>
<evidence type="ECO:0000259" key="1">
    <source>
        <dbReference type="Pfam" id="PF01609"/>
    </source>
</evidence>
<dbReference type="Pfam" id="PF05598">
    <property type="entry name" value="DUF772"/>
    <property type="match status" value="1"/>
</dbReference>
<dbReference type="Pfam" id="PF01609">
    <property type="entry name" value="DDE_Tnp_1"/>
    <property type="match status" value="1"/>
</dbReference>